<feature type="region of interest" description="Disordered" evidence="1">
    <location>
        <begin position="337"/>
        <end position="365"/>
    </location>
</feature>
<dbReference type="InterPro" id="IPR013381">
    <property type="entry name" value="CRISPR-assoc_prot_Cse1"/>
</dbReference>
<sequence>MSVSEDALVEQSVEVVLLRAAEHDGVIPVGGDVSVVLTASEPVDSATVAALRDAVVQLDSPSDLPADVLQAVIDSPTPVLFQGSPWLRGYKALVLTDGHCTVAGHVLCYRGSLVLEPDEPVAQPRADQHLSFDLRQEPWIPVVDLEGQASTVSLERLILEAHLFRRIAAEAPTMTAALYRLVLALAHRVYGPASEQAWTDLWSAKEFPRDRLRTYMDDFADRFDLFHPRRPFLQCVELGSLPPASPGKLVPYRAVGNNVTLFDHTTSTDQIVLSAAEAARWLVTTQAFDPGGMKTPYEKDKSSERAPCNLLGVVVVEGANLKETLLLNMVVYEPDYEKPRMTTPGDRPEWEDPSGPSPLPSAPRTARGWTDLLTWPSRRILLSVNDQKAVSGVVVTPGTRLNAYLPDEEKMVAFRRPRDGKGTIKRDAPMLPVRLHPVRGIWRHSVELLMTDLWTEDRNRQRPPALDQIADLANRGRIPPGTVYTLRVFGQQLDSKASVVEAWMEEEVPAPVALLRARDESVGALIGGAITLADEAGSALRALQANYRRELRATPASDIDLPYWPRLSRPFNAFLVRLGEALINLTSEAPTAHKWIRDVTAIAKSVADRWVAGSPAEASKLLVLGKHLGQFHKRMAIAALKFQSDIAIYTTRGEDTGE</sequence>
<name>A0A4R2JTC4_9PSEU</name>
<dbReference type="RefSeq" id="WP_132114982.1">
    <property type="nucleotide sequence ID" value="NZ_SLWS01000002.1"/>
</dbReference>
<evidence type="ECO:0000313" key="3">
    <source>
        <dbReference type="EMBL" id="TCO62884.1"/>
    </source>
</evidence>
<dbReference type="EMBL" id="SLWS01000002">
    <property type="protein sequence ID" value="TCO62884.1"/>
    <property type="molecule type" value="Genomic_DNA"/>
</dbReference>
<dbReference type="AlphaFoldDB" id="A0A4R2JTC4"/>
<reference evidence="3 4" key="1">
    <citation type="submission" date="2019-03" db="EMBL/GenBank/DDBJ databases">
        <title>Genomic Encyclopedia of Type Strains, Phase IV (KMG-IV): sequencing the most valuable type-strain genomes for metagenomic binning, comparative biology and taxonomic classification.</title>
        <authorList>
            <person name="Goeker M."/>
        </authorList>
    </citation>
    <scope>NUCLEOTIDE SEQUENCE [LARGE SCALE GENOMIC DNA]</scope>
    <source>
        <strain evidence="3 4">DSM 45934</strain>
    </source>
</reference>
<gene>
    <name evidence="3" type="ORF">EV192_1021024</name>
</gene>
<protein>
    <submittedName>
        <fullName evidence="3">CRISPR system Cascade subunit CasA</fullName>
    </submittedName>
</protein>
<dbReference type="Pfam" id="PF09481">
    <property type="entry name" value="CRISPR_Cse1"/>
    <property type="match status" value="1"/>
</dbReference>
<dbReference type="InterPro" id="IPR041372">
    <property type="entry name" value="Cas3_C"/>
</dbReference>
<evidence type="ECO:0000256" key="1">
    <source>
        <dbReference type="SAM" id="MobiDB-lite"/>
    </source>
</evidence>
<organism evidence="3 4">
    <name type="scientific">Actinocrispum wychmicini</name>
    <dbReference type="NCBI Taxonomy" id="1213861"/>
    <lineage>
        <taxon>Bacteria</taxon>
        <taxon>Bacillati</taxon>
        <taxon>Actinomycetota</taxon>
        <taxon>Actinomycetes</taxon>
        <taxon>Pseudonocardiales</taxon>
        <taxon>Pseudonocardiaceae</taxon>
        <taxon>Actinocrispum</taxon>
    </lineage>
</organism>
<evidence type="ECO:0000313" key="4">
    <source>
        <dbReference type="Proteomes" id="UP000295680"/>
    </source>
</evidence>
<dbReference type="CDD" id="cd09729">
    <property type="entry name" value="Cse1_I-E"/>
    <property type="match status" value="1"/>
</dbReference>
<keyword evidence="4" id="KW-1185">Reference proteome</keyword>
<dbReference type="OrthoDB" id="3187690at2"/>
<dbReference type="Pfam" id="PF18395">
    <property type="entry name" value="Cas3_C"/>
    <property type="match status" value="1"/>
</dbReference>
<accession>A0A4R2JTC4</accession>
<dbReference type="Proteomes" id="UP000295680">
    <property type="component" value="Unassembled WGS sequence"/>
</dbReference>
<feature type="compositionally biased region" description="Basic and acidic residues" evidence="1">
    <location>
        <begin position="337"/>
        <end position="350"/>
    </location>
</feature>
<dbReference type="NCBIfam" id="TIGR02547">
    <property type="entry name" value="casA_cse1"/>
    <property type="match status" value="1"/>
</dbReference>
<evidence type="ECO:0000259" key="2">
    <source>
        <dbReference type="Pfam" id="PF18395"/>
    </source>
</evidence>
<comment type="caution">
    <text evidence="3">The sequence shown here is derived from an EMBL/GenBank/DDBJ whole genome shotgun (WGS) entry which is preliminary data.</text>
</comment>
<proteinExistence type="predicted"/>
<feature type="domain" description="Cas3 C-terminal" evidence="2">
    <location>
        <begin position="9"/>
        <end position="110"/>
    </location>
</feature>